<feature type="non-terminal residue" evidence="3">
    <location>
        <position position="1"/>
    </location>
</feature>
<keyword evidence="4" id="KW-1185">Reference proteome</keyword>
<organism evidence="3 4">
    <name type="scientific">Mucuna pruriens</name>
    <name type="common">Velvet bean</name>
    <name type="synonym">Dolichos pruriens</name>
    <dbReference type="NCBI Taxonomy" id="157652"/>
    <lineage>
        <taxon>Eukaryota</taxon>
        <taxon>Viridiplantae</taxon>
        <taxon>Streptophyta</taxon>
        <taxon>Embryophyta</taxon>
        <taxon>Tracheophyta</taxon>
        <taxon>Spermatophyta</taxon>
        <taxon>Magnoliopsida</taxon>
        <taxon>eudicotyledons</taxon>
        <taxon>Gunneridae</taxon>
        <taxon>Pentapetalae</taxon>
        <taxon>rosids</taxon>
        <taxon>fabids</taxon>
        <taxon>Fabales</taxon>
        <taxon>Fabaceae</taxon>
        <taxon>Papilionoideae</taxon>
        <taxon>50 kb inversion clade</taxon>
        <taxon>NPAAA clade</taxon>
        <taxon>indigoferoid/millettioid clade</taxon>
        <taxon>Phaseoleae</taxon>
        <taxon>Mucuna</taxon>
    </lineage>
</organism>
<dbReference type="GO" id="GO:0009098">
    <property type="term" value="P:L-leucine biosynthetic process"/>
    <property type="evidence" value="ECO:0007669"/>
    <property type="project" value="TreeGrafter"/>
</dbReference>
<dbReference type="InterPro" id="IPR050073">
    <property type="entry name" value="2-IPM_HCS-like"/>
</dbReference>
<dbReference type="Proteomes" id="UP000257109">
    <property type="component" value="Unassembled WGS sequence"/>
</dbReference>
<dbReference type="OrthoDB" id="1391591at2759"/>
<evidence type="ECO:0000259" key="2">
    <source>
        <dbReference type="Pfam" id="PF22617"/>
    </source>
</evidence>
<evidence type="ECO:0000256" key="1">
    <source>
        <dbReference type="ARBA" id="ARBA00022679"/>
    </source>
</evidence>
<sequence length="129" mass="14179">DTLIGCDIEASFSTGDGRDSWLKLLLKISPKITTMKVVMTLKCRGNYILGGLYTGIDTRHVLKTSKMVEEYSGMYLQPHKALVGANAFVHESGIHQAGMLRHRATYEIISPKDIGLESSNEANIVLGKL</sequence>
<dbReference type="Pfam" id="PF22617">
    <property type="entry name" value="HCS_D2"/>
    <property type="match status" value="1"/>
</dbReference>
<comment type="caution">
    <text evidence="3">The sequence shown here is derived from an EMBL/GenBank/DDBJ whole genome shotgun (WGS) entry which is preliminary data.</text>
</comment>
<dbReference type="PANTHER" id="PTHR10277:SF74">
    <property type="entry name" value="2-ISOPROPYLMALATE SYNTHASE-RELATED"/>
    <property type="match status" value="1"/>
</dbReference>
<evidence type="ECO:0000313" key="4">
    <source>
        <dbReference type="Proteomes" id="UP000257109"/>
    </source>
</evidence>
<dbReference type="SUPFAM" id="SSF51569">
    <property type="entry name" value="Aldolase"/>
    <property type="match status" value="1"/>
</dbReference>
<name>A0A371HCS8_MUCPR</name>
<feature type="non-terminal residue" evidence="3">
    <location>
        <position position="129"/>
    </location>
</feature>
<keyword evidence="1" id="KW-0808">Transferase</keyword>
<dbReference type="GO" id="GO:0009507">
    <property type="term" value="C:chloroplast"/>
    <property type="evidence" value="ECO:0007669"/>
    <property type="project" value="TreeGrafter"/>
</dbReference>
<reference evidence="3" key="1">
    <citation type="submission" date="2018-05" db="EMBL/GenBank/DDBJ databases">
        <title>Draft genome of Mucuna pruriens seed.</title>
        <authorList>
            <person name="Nnadi N.E."/>
            <person name="Vos R."/>
            <person name="Hasami M.H."/>
            <person name="Devisetty U.K."/>
            <person name="Aguiy J.C."/>
        </authorList>
    </citation>
    <scope>NUCLEOTIDE SEQUENCE [LARGE SCALE GENOMIC DNA]</scope>
    <source>
        <strain evidence="3">JCA_2017</strain>
    </source>
</reference>
<dbReference type="PANTHER" id="PTHR10277">
    <property type="entry name" value="HOMOCITRATE SYNTHASE-RELATED"/>
    <property type="match status" value="1"/>
</dbReference>
<dbReference type="GO" id="GO:0003852">
    <property type="term" value="F:2-isopropylmalate synthase activity"/>
    <property type="evidence" value="ECO:0007669"/>
    <property type="project" value="TreeGrafter"/>
</dbReference>
<proteinExistence type="predicted"/>
<feature type="domain" description="2-isopropylmalate synthase/homocitrate synthase post-catalytic" evidence="2">
    <location>
        <begin position="82"/>
        <end position="120"/>
    </location>
</feature>
<protein>
    <submittedName>
        <fullName evidence="3">2-isopropylmalate synthase 2, chloroplastic</fullName>
    </submittedName>
</protein>
<gene>
    <name evidence="3" type="primary">IPMS2</name>
    <name evidence="3" type="ORF">CR513_16225</name>
</gene>
<dbReference type="AlphaFoldDB" id="A0A371HCS8"/>
<dbReference type="InterPro" id="IPR013785">
    <property type="entry name" value="Aldolase_TIM"/>
</dbReference>
<dbReference type="STRING" id="157652.A0A371HCS8"/>
<dbReference type="InterPro" id="IPR054691">
    <property type="entry name" value="LeuA/HCS_post-cat"/>
</dbReference>
<evidence type="ECO:0000313" key="3">
    <source>
        <dbReference type="EMBL" id="RDY00588.1"/>
    </source>
</evidence>
<dbReference type="EMBL" id="QJKJ01002957">
    <property type="protein sequence ID" value="RDY00588.1"/>
    <property type="molecule type" value="Genomic_DNA"/>
</dbReference>
<accession>A0A371HCS8</accession>
<dbReference type="Gene3D" id="3.20.20.70">
    <property type="entry name" value="Aldolase class I"/>
    <property type="match status" value="1"/>
</dbReference>